<protein>
    <recommendedName>
        <fullName evidence="4">DUF4145 domain-containing protein</fullName>
    </recommendedName>
</protein>
<evidence type="ECO:0008006" key="4">
    <source>
        <dbReference type="Google" id="ProtNLM"/>
    </source>
</evidence>
<dbReference type="Proteomes" id="UP000176901">
    <property type="component" value="Unassembled WGS sequence"/>
</dbReference>
<proteinExistence type="predicted"/>
<name>A0A1G2R2S3_9BACT</name>
<keyword evidence="1" id="KW-0472">Membrane</keyword>
<sequence>MILVFAPWSFIFGVIGIAMLGFIVWVIWKCKWKELAFLYDATEFFTYRAYGTGGLANRWKNVVKRLETANEEEYKLAVLEVDAMLEETLKRMGFVGDTVADRLQKVSTGIITNLSEIRQANAIRNNIVHDPNYRLTLSEARRVIEVYETAFKGLDLIS</sequence>
<evidence type="ECO:0000313" key="2">
    <source>
        <dbReference type="EMBL" id="OHA67165.1"/>
    </source>
</evidence>
<dbReference type="STRING" id="1802451.A3C82_02785"/>
<dbReference type="AlphaFoldDB" id="A0A1G2R2S3"/>
<keyword evidence="1" id="KW-1133">Transmembrane helix</keyword>
<comment type="caution">
    <text evidence="2">The sequence shown here is derived from an EMBL/GenBank/DDBJ whole genome shotgun (WGS) entry which is preliminary data.</text>
</comment>
<keyword evidence="1" id="KW-0812">Transmembrane</keyword>
<reference evidence="2 3" key="1">
    <citation type="journal article" date="2016" name="Nat. Commun.">
        <title>Thousands of microbial genomes shed light on interconnected biogeochemical processes in an aquifer system.</title>
        <authorList>
            <person name="Anantharaman K."/>
            <person name="Brown C.T."/>
            <person name="Hug L.A."/>
            <person name="Sharon I."/>
            <person name="Castelle C.J."/>
            <person name="Probst A.J."/>
            <person name="Thomas B.C."/>
            <person name="Singh A."/>
            <person name="Wilkins M.J."/>
            <person name="Karaoz U."/>
            <person name="Brodie E.L."/>
            <person name="Williams K.H."/>
            <person name="Hubbard S.S."/>
            <person name="Banfield J.F."/>
        </authorList>
    </citation>
    <scope>NUCLEOTIDE SEQUENCE [LARGE SCALE GENOMIC DNA]</scope>
</reference>
<accession>A0A1G2R2S3</accession>
<evidence type="ECO:0000256" key="1">
    <source>
        <dbReference type="SAM" id="Phobius"/>
    </source>
</evidence>
<evidence type="ECO:0000313" key="3">
    <source>
        <dbReference type="Proteomes" id="UP000176901"/>
    </source>
</evidence>
<feature type="transmembrane region" description="Helical" evidence="1">
    <location>
        <begin position="6"/>
        <end position="28"/>
    </location>
</feature>
<organism evidence="2 3">
    <name type="scientific">Candidatus Wildermuthbacteria bacterium RIFCSPHIGHO2_02_FULL_47_12</name>
    <dbReference type="NCBI Taxonomy" id="1802451"/>
    <lineage>
        <taxon>Bacteria</taxon>
        <taxon>Candidatus Wildermuthiibacteriota</taxon>
    </lineage>
</organism>
<dbReference type="EMBL" id="MHTW01000017">
    <property type="protein sequence ID" value="OHA67165.1"/>
    <property type="molecule type" value="Genomic_DNA"/>
</dbReference>
<gene>
    <name evidence="2" type="ORF">A3C82_02785</name>
</gene>